<dbReference type="RefSeq" id="XP_028526165.1">
    <property type="nucleotide sequence ID" value="XM_028673187.1"/>
</dbReference>
<proteinExistence type="predicted"/>
<dbReference type="OMA" id="NSEWCNA"/>
<accession>A0A1J1GPX8</accession>
<name>A0A1J1GPX8_PLAGA</name>
<evidence type="ECO:0000313" key="1">
    <source>
        <dbReference type="EMBL" id="CRG93343.1"/>
    </source>
</evidence>
<keyword evidence="2" id="KW-1185">Reference proteome</keyword>
<dbReference type="Proteomes" id="UP000220797">
    <property type="component" value="Unassembled WGS sequence"/>
</dbReference>
<dbReference type="GeneID" id="39729574"/>
<dbReference type="AlphaFoldDB" id="A0A1J1GPX8"/>
<organism evidence="1 2">
    <name type="scientific">Plasmodium gallinaceum</name>
    <dbReference type="NCBI Taxonomy" id="5849"/>
    <lineage>
        <taxon>Eukaryota</taxon>
        <taxon>Sar</taxon>
        <taxon>Alveolata</taxon>
        <taxon>Apicomplexa</taxon>
        <taxon>Aconoidasida</taxon>
        <taxon>Haemosporida</taxon>
        <taxon>Plasmodiidae</taxon>
        <taxon>Plasmodium</taxon>
        <taxon>Plasmodium (Haemamoeba)</taxon>
    </lineage>
</organism>
<dbReference type="VEuPathDB" id="PlasmoDB:PGAL8A_00104900"/>
<dbReference type="OrthoDB" id="360786at2759"/>
<comment type="caution">
    <text evidence="1">The sequence shown here is derived from an EMBL/GenBank/DDBJ whole genome shotgun (WGS) entry which is preliminary data.</text>
</comment>
<gene>
    <name evidence="1" type="ORF">PGAL8A_00104900</name>
</gene>
<protein>
    <submittedName>
        <fullName evidence="1">Photosensitized INA-labeled protein 1, PhIL1, putative</fullName>
    </submittedName>
</protein>
<reference evidence="1" key="1">
    <citation type="submission" date="2015-04" db="EMBL/GenBank/DDBJ databases">
        <authorList>
            <consortium name="Pathogen Informatics"/>
        </authorList>
    </citation>
    <scope>NUCLEOTIDE SEQUENCE [LARGE SCALE GENOMIC DNA]</scope>
    <source>
        <strain evidence="1">8A</strain>
    </source>
</reference>
<dbReference type="EMBL" id="CVMV01000015">
    <property type="protein sequence ID" value="CRG93343.1"/>
    <property type="molecule type" value="Genomic_DNA"/>
</dbReference>
<evidence type="ECO:0000313" key="2">
    <source>
        <dbReference type="Proteomes" id="UP000220797"/>
    </source>
</evidence>
<sequence>MLSSILPKRYYFDKQGKIKEIDLLSCKTIISPQKHVDTKDNLTCTTHVLPNIYETTHNFPKMNLTHENNFDNVEMNTNVYVNQEPSMNNVNAVPYAADQYNNIQEVNIHEITQPLTFADGNLYYADGPQGIDPGVLAVSNALFAYNSSFQSIPIKTSPKVFRRRRRGETNSEWSNAFVTRVDPCECTEPEEEYKPYEVTKYYDESGVKTVFNFDHEPFHEAI</sequence>